<dbReference type="Proteomes" id="UP000006241">
    <property type="component" value="Unassembled WGS sequence"/>
</dbReference>
<comment type="caution">
    <text evidence="1">The sequence shown here is derived from an EMBL/GenBank/DDBJ whole genome shotgun (WGS) entry which is preliminary data.</text>
</comment>
<gene>
    <name evidence="1" type="ORF">HMPREF0765_1381</name>
</gene>
<dbReference type="HOGENOM" id="CLU_1626017_0_0_10"/>
<dbReference type="EMBL" id="ACHB01000033">
    <property type="protein sequence ID" value="EEI93083.1"/>
    <property type="molecule type" value="Genomic_DNA"/>
</dbReference>
<organism evidence="1 2">
    <name type="scientific">Sphingobacterium spiritivorum ATCC 33300</name>
    <dbReference type="NCBI Taxonomy" id="525372"/>
    <lineage>
        <taxon>Bacteria</taxon>
        <taxon>Pseudomonadati</taxon>
        <taxon>Bacteroidota</taxon>
        <taxon>Sphingobacteriia</taxon>
        <taxon>Sphingobacteriales</taxon>
        <taxon>Sphingobacteriaceae</taxon>
        <taxon>Sphingobacterium</taxon>
    </lineage>
</organism>
<sequence>MSIKHYFMKLKAYFLILILFAVVNSSFTQQSDSHPSFMKFKFSFLDNFKYPSELKDRGISTITLMLVKFNNDGTVKEIKFSDSALQQFVDEIHRVKDKIEFKYIYNDVTKIDKEARVVLIPIQIDVEKTGISGHLPQIMEADQQNLYNFSGKPVSGNYHIYPMLYILSVKLSR</sequence>
<name>C2FVM5_SPHSI</name>
<reference evidence="1 2" key="1">
    <citation type="submission" date="2009-01" db="EMBL/GenBank/DDBJ databases">
        <authorList>
            <person name="Qin X."/>
            <person name="Bachman B."/>
            <person name="Battles P."/>
            <person name="Bell A."/>
            <person name="Bess C."/>
            <person name="Bickham C."/>
            <person name="Chaboub L."/>
            <person name="Chen D."/>
            <person name="Coyle M."/>
            <person name="Deiros D.R."/>
            <person name="Dinh H."/>
            <person name="Forbes L."/>
            <person name="Fowler G."/>
            <person name="Francisco L."/>
            <person name="Fu Q."/>
            <person name="Gubbala S."/>
            <person name="Hale W."/>
            <person name="Han Y."/>
            <person name="Hemphill L."/>
            <person name="Highlander S.K."/>
            <person name="Hirani K."/>
            <person name="Hogues M."/>
            <person name="Jackson L."/>
            <person name="Jakkamsetti A."/>
            <person name="Javaid M."/>
            <person name="Jiang H."/>
            <person name="Korchina V."/>
            <person name="Kovar C."/>
            <person name="Lara F."/>
            <person name="Lee S."/>
            <person name="Mata R."/>
            <person name="Mathew T."/>
            <person name="Moen C."/>
            <person name="Morales K."/>
            <person name="Munidasa M."/>
            <person name="Nazareth L."/>
            <person name="Ngo R."/>
            <person name="Nguyen L."/>
            <person name="Okwuonu G."/>
            <person name="Ongeri F."/>
            <person name="Patil S."/>
            <person name="Petrosino J."/>
            <person name="Pham C."/>
            <person name="Pham P."/>
            <person name="Pu L.-L."/>
            <person name="Puazo M."/>
            <person name="Raj R."/>
            <person name="Reid J."/>
            <person name="Rouhana J."/>
            <person name="Saada N."/>
            <person name="Shang Y."/>
            <person name="Simmons D."/>
            <person name="Thornton R."/>
            <person name="Warren J."/>
            <person name="Weissenberger G."/>
            <person name="Zhang J."/>
            <person name="Zhang L."/>
            <person name="Zhou C."/>
            <person name="Zhu D."/>
            <person name="Muzny D."/>
            <person name="Worley K."/>
            <person name="Gibbs R."/>
        </authorList>
    </citation>
    <scope>NUCLEOTIDE SEQUENCE [LARGE SCALE GENOMIC DNA]</scope>
    <source>
        <strain evidence="1 2">ATCC 33300</strain>
    </source>
</reference>
<proteinExistence type="predicted"/>
<evidence type="ECO:0000313" key="1">
    <source>
        <dbReference type="EMBL" id="EEI93083.1"/>
    </source>
</evidence>
<evidence type="ECO:0008006" key="3">
    <source>
        <dbReference type="Google" id="ProtNLM"/>
    </source>
</evidence>
<accession>C2FVM5</accession>
<evidence type="ECO:0000313" key="2">
    <source>
        <dbReference type="Proteomes" id="UP000006241"/>
    </source>
</evidence>
<protein>
    <recommendedName>
        <fullName evidence="3">TonB C-terminal domain-containing protein</fullName>
    </recommendedName>
</protein>
<dbReference type="AlphaFoldDB" id="C2FVM5"/>